<reference evidence="1 2" key="1">
    <citation type="submission" date="2024-02" db="EMBL/GenBank/DDBJ databases">
        <authorList>
            <person name="Saticioglu I.B."/>
        </authorList>
    </citation>
    <scope>NUCLEOTIDE SEQUENCE [LARGE SCALE GENOMIC DNA]</scope>
    <source>
        <strain evidence="1 2">Mu-80</strain>
    </source>
</reference>
<proteinExistence type="predicted"/>
<dbReference type="Pfam" id="PF10094">
    <property type="entry name" value="DUF2332"/>
    <property type="match status" value="1"/>
</dbReference>
<organism evidence="1 2">
    <name type="scientific">Microbacterium bandirmense</name>
    <dbReference type="NCBI Taxonomy" id="3122050"/>
    <lineage>
        <taxon>Bacteria</taxon>
        <taxon>Bacillati</taxon>
        <taxon>Actinomycetota</taxon>
        <taxon>Actinomycetes</taxon>
        <taxon>Micrococcales</taxon>
        <taxon>Microbacteriaceae</taxon>
        <taxon>Microbacterium</taxon>
    </lineage>
</organism>
<keyword evidence="2" id="KW-1185">Reference proteome</keyword>
<dbReference type="EMBL" id="JBBDGM010000009">
    <property type="protein sequence ID" value="MEJ1088947.1"/>
    <property type="molecule type" value="Genomic_DNA"/>
</dbReference>
<name>A0ABU8LF37_9MICO</name>
<dbReference type="Proteomes" id="UP001371224">
    <property type="component" value="Unassembled WGS sequence"/>
</dbReference>
<comment type="caution">
    <text evidence="1">The sequence shown here is derived from an EMBL/GenBank/DDBJ whole genome shotgun (WGS) entry which is preliminary data.</text>
</comment>
<evidence type="ECO:0000313" key="1">
    <source>
        <dbReference type="EMBL" id="MEJ1088947.1"/>
    </source>
</evidence>
<dbReference type="RefSeq" id="WP_337332607.1">
    <property type="nucleotide sequence ID" value="NZ_JBBDGM010000009.1"/>
</dbReference>
<sequence length="330" mass="36007">MTDAVRERYTRFAEHEAPGRSALYAAWAAGIAADAEMLTLLEQISPQDRQPPLVFAVSRMLGAPLAPYPEWRGFMLEHAAALVDGCQSRTVQTNEPLRLAALLPALGRIEGPLALLELGAAAGLCLYPDRYSYRFIGDDGAERGRLDPDEGPSDVVLTSVVRGAMPPLRMPEVVWRGGIDLAPVDVRDAADREWMRSLIWPGEHERATRIEAAMRIAAEDPPLLRAGDAAERLDELVAVAPRDATLVVTTPGMLVYLPRSARTALIDRIRALDARWITIDAPGLHEGWQPPVDRGDFDGFAVALDGQVLADADPLGRWWEWRAGDGADAA</sequence>
<evidence type="ECO:0000313" key="2">
    <source>
        <dbReference type="Proteomes" id="UP001371224"/>
    </source>
</evidence>
<accession>A0ABU8LF37</accession>
<gene>
    <name evidence="1" type="ORF">WDU99_11515</name>
</gene>
<dbReference type="InterPro" id="IPR011200">
    <property type="entry name" value="UCP012608"/>
</dbReference>
<protein>
    <submittedName>
        <fullName evidence="1">DUF2332 domain-containing protein</fullName>
    </submittedName>
</protein>